<feature type="transmembrane region" description="Helical" evidence="2">
    <location>
        <begin position="39"/>
        <end position="67"/>
    </location>
</feature>
<evidence type="ECO:0000256" key="1">
    <source>
        <dbReference type="SAM" id="MobiDB-lite"/>
    </source>
</evidence>
<evidence type="ECO:0000313" key="3">
    <source>
        <dbReference type="EMBL" id="RKO94341.1"/>
    </source>
</evidence>
<keyword evidence="4" id="KW-1185">Reference proteome</keyword>
<keyword evidence="2" id="KW-0472">Membrane</keyword>
<organism evidence="3 4">
    <name type="scientific">Blyttiomyces helicus</name>
    <dbReference type="NCBI Taxonomy" id="388810"/>
    <lineage>
        <taxon>Eukaryota</taxon>
        <taxon>Fungi</taxon>
        <taxon>Fungi incertae sedis</taxon>
        <taxon>Chytridiomycota</taxon>
        <taxon>Chytridiomycota incertae sedis</taxon>
        <taxon>Chytridiomycetes</taxon>
        <taxon>Chytridiomycetes incertae sedis</taxon>
        <taxon>Blyttiomyces</taxon>
    </lineage>
</organism>
<accession>A0A4P9WMN3</accession>
<dbReference type="EMBL" id="KZ993926">
    <property type="protein sequence ID" value="RKO94341.1"/>
    <property type="molecule type" value="Genomic_DNA"/>
</dbReference>
<feature type="region of interest" description="Disordered" evidence="1">
    <location>
        <begin position="237"/>
        <end position="259"/>
    </location>
</feature>
<dbReference type="AlphaFoldDB" id="A0A4P9WMN3"/>
<dbReference type="Proteomes" id="UP000269721">
    <property type="component" value="Unassembled WGS sequence"/>
</dbReference>
<evidence type="ECO:0000256" key="2">
    <source>
        <dbReference type="SAM" id="Phobius"/>
    </source>
</evidence>
<name>A0A4P9WMN3_9FUNG</name>
<keyword evidence="2" id="KW-0812">Transmembrane</keyword>
<reference evidence="4" key="1">
    <citation type="journal article" date="2018" name="Nat. Microbiol.">
        <title>Leveraging single-cell genomics to expand the fungal tree of life.</title>
        <authorList>
            <person name="Ahrendt S.R."/>
            <person name="Quandt C.A."/>
            <person name="Ciobanu D."/>
            <person name="Clum A."/>
            <person name="Salamov A."/>
            <person name="Andreopoulos B."/>
            <person name="Cheng J.F."/>
            <person name="Woyke T."/>
            <person name="Pelin A."/>
            <person name="Henrissat B."/>
            <person name="Reynolds N.K."/>
            <person name="Benny G.L."/>
            <person name="Smith M.E."/>
            <person name="James T.Y."/>
            <person name="Grigoriev I.V."/>
        </authorList>
    </citation>
    <scope>NUCLEOTIDE SEQUENCE [LARGE SCALE GENOMIC DNA]</scope>
</reference>
<gene>
    <name evidence="3" type="ORF">BDK51DRAFT_26126</name>
</gene>
<protein>
    <submittedName>
        <fullName evidence="3">Uncharacterized protein</fullName>
    </submittedName>
</protein>
<proteinExistence type="predicted"/>
<sequence length="498" mass="53679">MMLMDRNLNTTFYAILSMFCSFGHPEVQAMEYAMMTLAVLGWIIGYLLMFSVRQIVVVQIVVVLMMYRSGPRGQRFSFGGPEGEEDHRSMDHGGASFWRRSPVVQGPSAGLLLGQLVGCQELGGRVVDVSAVPLLEGGLLWWNGRSMEGFTKALLGDPYGQALAAGWRSRVLADKGTPMGTTCPMEIPVMNLGIAVANLEMTSRLITVRNLGIDSANVKTEINPGISIVNVGITNSNTKIDSPPSSTRSRSRHSVPTNSTYQGWNLTRIPIGTPLRASISERVPIKTHEVAFVPIGVVPIGGPRPLRSKFPRGPLWGISDSELVLLEVVDTNVDLRVAGGDPEFVNLGEVDHKVSDVVDDINVDAAVGDLEVGNGAVDLDKGPPLGTIPHLAGELADGEGLKLQGAPLGTNATLCRTSDVLQIHLKIEVNPKINSAVANRIYLSIIEISTTDPKINLSKIDSDIVNLRNNLEIVDTIIPKVEITVINLKVSDRSHSPP</sequence>
<keyword evidence="2" id="KW-1133">Transmembrane helix</keyword>
<evidence type="ECO:0000313" key="4">
    <source>
        <dbReference type="Proteomes" id="UP000269721"/>
    </source>
</evidence>